<protein>
    <submittedName>
        <fullName evidence="3">YhcN/YlaJ family sporulation lipoprotein</fullName>
    </submittedName>
</protein>
<keyword evidence="3" id="KW-0449">Lipoprotein</keyword>
<dbReference type="EMBL" id="JAESWB010000247">
    <property type="protein sequence ID" value="MBL4953902.1"/>
    <property type="molecule type" value="Genomic_DNA"/>
</dbReference>
<dbReference type="Proteomes" id="UP000623967">
    <property type="component" value="Unassembled WGS sequence"/>
</dbReference>
<feature type="signal peptide" evidence="2">
    <location>
        <begin position="1"/>
        <end position="23"/>
    </location>
</feature>
<dbReference type="NCBIfam" id="TIGR02898">
    <property type="entry name" value="spore_YhcN_YlaJ"/>
    <property type="match status" value="1"/>
</dbReference>
<evidence type="ECO:0000313" key="4">
    <source>
        <dbReference type="Proteomes" id="UP000623967"/>
    </source>
</evidence>
<dbReference type="InterPro" id="IPR019076">
    <property type="entry name" value="Spore_lipoprot_YhcN/YlaJ-like"/>
</dbReference>
<evidence type="ECO:0000256" key="1">
    <source>
        <dbReference type="SAM" id="MobiDB-lite"/>
    </source>
</evidence>
<reference evidence="3 4" key="1">
    <citation type="submission" date="2021-01" db="EMBL/GenBank/DDBJ databases">
        <title>Genome public.</title>
        <authorList>
            <person name="Liu C."/>
            <person name="Sun Q."/>
        </authorList>
    </citation>
    <scope>NUCLEOTIDE SEQUENCE [LARGE SCALE GENOMIC DNA]</scope>
    <source>
        <strain evidence="3 4">YIM B02564</strain>
    </source>
</reference>
<keyword evidence="4" id="KW-1185">Reference proteome</keyword>
<dbReference type="InterPro" id="IPR014247">
    <property type="entry name" value="Spore_lipoprot_YhcN/YlaJ"/>
</dbReference>
<comment type="caution">
    <text evidence="3">The sequence shown here is derived from an EMBL/GenBank/DDBJ whole genome shotgun (WGS) entry which is preliminary data.</text>
</comment>
<evidence type="ECO:0000313" key="3">
    <source>
        <dbReference type="EMBL" id="MBL4953902.1"/>
    </source>
</evidence>
<gene>
    <name evidence="3" type="ORF">JK635_17095</name>
</gene>
<evidence type="ECO:0000256" key="2">
    <source>
        <dbReference type="SAM" id="SignalP"/>
    </source>
</evidence>
<dbReference type="Pfam" id="PF09580">
    <property type="entry name" value="Spore_YhcN_YlaJ"/>
    <property type="match status" value="1"/>
</dbReference>
<organism evidence="3 4">
    <name type="scientific">Neobacillus paridis</name>
    <dbReference type="NCBI Taxonomy" id="2803862"/>
    <lineage>
        <taxon>Bacteria</taxon>
        <taxon>Bacillati</taxon>
        <taxon>Bacillota</taxon>
        <taxon>Bacilli</taxon>
        <taxon>Bacillales</taxon>
        <taxon>Bacillaceae</taxon>
        <taxon>Neobacillus</taxon>
    </lineage>
</organism>
<sequence length="193" mass="21502">MKKRLILISAVIFSLYLTGCARNNVDDDVATRNGNQPTRVNYNPPNQGGPAISGVDVSDNQTDLNANRRNNDLINDTNDNRSDKMRVADDAARKVADLADVDRANVIVTENNAYVAAKLARTAKNGLTSKIENRISRAVKSVDPDIDHVYVSVNPDLYDRFNNYADDIRNGRPISGFFNEFTDTIRRVFPDAR</sequence>
<accession>A0ABS1TRH8</accession>
<proteinExistence type="predicted"/>
<feature type="region of interest" description="Disordered" evidence="1">
    <location>
        <begin position="33"/>
        <end position="60"/>
    </location>
</feature>
<feature type="compositionally biased region" description="Polar residues" evidence="1">
    <location>
        <begin position="33"/>
        <end position="46"/>
    </location>
</feature>
<name>A0ABS1TRH8_9BACI</name>
<feature type="chain" id="PRO_5045952307" evidence="2">
    <location>
        <begin position="24"/>
        <end position="193"/>
    </location>
</feature>
<keyword evidence="2" id="KW-0732">Signal</keyword>
<dbReference type="RefSeq" id="WP_202655162.1">
    <property type="nucleotide sequence ID" value="NZ_JAESWB010000247.1"/>
</dbReference>